<dbReference type="Proteomes" id="UP000318313">
    <property type="component" value="Chromosome"/>
</dbReference>
<dbReference type="InterPro" id="IPR013216">
    <property type="entry name" value="Methyltransf_11"/>
</dbReference>
<evidence type="ECO:0000256" key="1">
    <source>
        <dbReference type="SAM" id="SignalP"/>
    </source>
</evidence>
<name>A0A518IEQ7_9PLAN</name>
<dbReference type="OrthoDB" id="9784101at2"/>
<keyword evidence="4" id="KW-1185">Reference proteome</keyword>
<dbReference type="AlphaFoldDB" id="A0A518IEQ7"/>
<keyword evidence="1" id="KW-0732">Signal</keyword>
<dbReference type="Gene3D" id="3.40.50.150">
    <property type="entry name" value="Vaccinia Virus protein VP39"/>
    <property type="match status" value="1"/>
</dbReference>
<dbReference type="CDD" id="cd02440">
    <property type="entry name" value="AdoMet_MTases"/>
    <property type="match status" value="1"/>
</dbReference>
<feature type="chain" id="PRO_5021829135" description="Methyltransferase type 11 domain-containing protein" evidence="1">
    <location>
        <begin position="22"/>
        <end position="238"/>
    </location>
</feature>
<dbReference type="EMBL" id="CP037452">
    <property type="protein sequence ID" value="QDV51574.1"/>
    <property type="molecule type" value="Genomic_DNA"/>
</dbReference>
<feature type="domain" description="Methyltransferase type 11" evidence="2">
    <location>
        <begin position="84"/>
        <end position="182"/>
    </location>
</feature>
<dbReference type="KEGG" id="gfm:Enr17x_36300"/>
<reference evidence="3 4" key="1">
    <citation type="submission" date="2019-03" db="EMBL/GenBank/DDBJ databases">
        <title>Deep-cultivation of Planctomycetes and their phenomic and genomic characterization uncovers novel biology.</title>
        <authorList>
            <person name="Wiegand S."/>
            <person name="Jogler M."/>
            <person name="Boedeker C."/>
            <person name="Pinto D."/>
            <person name="Vollmers J."/>
            <person name="Rivas-Marin E."/>
            <person name="Kohn T."/>
            <person name="Peeters S.H."/>
            <person name="Heuer A."/>
            <person name="Rast P."/>
            <person name="Oberbeckmann S."/>
            <person name="Bunk B."/>
            <person name="Jeske O."/>
            <person name="Meyerdierks A."/>
            <person name="Storesund J.E."/>
            <person name="Kallscheuer N."/>
            <person name="Luecker S."/>
            <person name="Lage O.M."/>
            <person name="Pohl T."/>
            <person name="Merkel B.J."/>
            <person name="Hornburger P."/>
            <person name="Mueller R.-W."/>
            <person name="Bruemmer F."/>
            <person name="Labrenz M."/>
            <person name="Spormann A.M."/>
            <person name="Op den Camp H."/>
            <person name="Overmann J."/>
            <person name="Amann R."/>
            <person name="Jetten M.S.M."/>
            <person name="Mascher T."/>
            <person name="Medema M.H."/>
            <person name="Devos D.P."/>
            <person name="Kaster A.-K."/>
            <person name="Ovreas L."/>
            <person name="Rohde M."/>
            <person name="Galperin M.Y."/>
            <person name="Jogler C."/>
        </authorList>
    </citation>
    <scope>NUCLEOTIDE SEQUENCE [LARGE SCALE GENOMIC DNA]</scope>
    <source>
        <strain evidence="3 4">Enr17</strain>
    </source>
</reference>
<feature type="signal peptide" evidence="1">
    <location>
        <begin position="1"/>
        <end position="21"/>
    </location>
</feature>
<dbReference type="GO" id="GO:0008757">
    <property type="term" value="F:S-adenosylmethionine-dependent methyltransferase activity"/>
    <property type="evidence" value="ECO:0007669"/>
    <property type="project" value="InterPro"/>
</dbReference>
<proteinExistence type="predicted"/>
<protein>
    <recommendedName>
        <fullName evidence="2">Methyltransferase type 11 domain-containing protein</fullName>
    </recommendedName>
</protein>
<accession>A0A518IEQ7</accession>
<organism evidence="3 4">
    <name type="scientific">Gimesia fumaroli</name>
    <dbReference type="NCBI Taxonomy" id="2527976"/>
    <lineage>
        <taxon>Bacteria</taxon>
        <taxon>Pseudomonadati</taxon>
        <taxon>Planctomycetota</taxon>
        <taxon>Planctomycetia</taxon>
        <taxon>Planctomycetales</taxon>
        <taxon>Planctomycetaceae</taxon>
        <taxon>Gimesia</taxon>
    </lineage>
</organism>
<evidence type="ECO:0000259" key="2">
    <source>
        <dbReference type="Pfam" id="PF08241"/>
    </source>
</evidence>
<dbReference type="SUPFAM" id="SSF53335">
    <property type="entry name" value="S-adenosyl-L-methionine-dependent methyltransferases"/>
    <property type="match status" value="1"/>
</dbReference>
<sequence precursor="true">MRILLIALMTVISLNVSPLLAQEAATPASPAKSVKPGINKKFLDPELDVDEWIKRFEVESREVFRGRHQVVKQLKLSPGDRIADIGAGTGLFLEPFSMAVGKKGWVYSLDIVPKFVERYEKMADILNLDNVTPVLCGQNDIRLPPGSLDAAFICDVYHHFEYPADSLASIHKAMVPGGQLVLIDFERIPGKSREWTLGHVRAGKEVFRKEVEDAGFEFVEEVKIPAFQENYFLRFKRK</sequence>
<gene>
    <name evidence="3" type="ORF">Enr17x_36300</name>
</gene>
<evidence type="ECO:0000313" key="3">
    <source>
        <dbReference type="EMBL" id="QDV51574.1"/>
    </source>
</evidence>
<dbReference type="RefSeq" id="WP_145310876.1">
    <property type="nucleotide sequence ID" value="NZ_CP037452.1"/>
</dbReference>
<evidence type="ECO:0000313" key="4">
    <source>
        <dbReference type="Proteomes" id="UP000318313"/>
    </source>
</evidence>
<dbReference type="InterPro" id="IPR029063">
    <property type="entry name" value="SAM-dependent_MTases_sf"/>
</dbReference>
<dbReference type="Pfam" id="PF08241">
    <property type="entry name" value="Methyltransf_11"/>
    <property type="match status" value="1"/>
</dbReference>